<organism evidence="12 13">
    <name type="scientific">Esox lucius</name>
    <name type="common">Northern pike</name>
    <dbReference type="NCBI Taxonomy" id="8010"/>
    <lineage>
        <taxon>Eukaryota</taxon>
        <taxon>Metazoa</taxon>
        <taxon>Chordata</taxon>
        <taxon>Craniata</taxon>
        <taxon>Vertebrata</taxon>
        <taxon>Euteleostomi</taxon>
        <taxon>Actinopterygii</taxon>
        <taxon>Neopterygii</taxon>
        <taxon>Teleostei</taxon>
        <taxon>Protacanthopterygii</taxon>
        <taxon>Esociformes</taxon>
        <taxon>Esocidae</taxon>
        <taxon>Esox</taxon>
    </lineage>
</organism>
<keyword evidence="5" id="KW-0862">Zinc</keyword>
<dbReference type="Pfam" id="PF13639">
    <property type="entry name" value="zf-RING_2"/>
    <property type="match status" value="1"/>
</dbReference>
<evidence type="ECO:0000313" key="13">
    <source>
        <dbReference type="Proteomes" id="UP000265140"/>
    </source>
</evidence>
<dbReference type="STRING" id="8010.ENSELUP00000033124"/>
<dbReference type="OMA" id="SCESNTF"/>
<dbReference type="Bgee" id="ENSELUG00000000403">
    <property type="expression patterns" value="Expressed in pharyngeal gill and 15 other cell types or tissues"/>
</dbReference>
<accession>A0A3P8ZXB2</accession>
<reference evidence="13" key="1">
    <citation type="journal article" date="2014" name="PLoS ONE">
        <title>The genome and linkage map of the northern pike (Esox lucius): conserved synteny revealed between the salmonid sister group and the Neoteleostei.</title>
        <authorList>
            <person name="Rondeau E.B."/>
            <person name="Minkley D.R."/>
            <person name="Leong J.S."/>
            <person name="Messmer A.M."/>
            <person name="Jantzen J.R."/>
            <person name="von Schalburg K.R."/>
            <person name="Lemon C."/>
            <person name="Bird N.H."/>
            <person name="Koop B.F."/>
        </authorList>
    </citation>
    <scope>NUCLEOTIDE SEQUENCE</scope>
</reference>
<evidence type="ECO:0000256" key="8">
    <source>
        <dbReference type="PROSITE-ProRule" id="PRU00175"/>
    </source>
</evidence>
<dbReference type="SUPFAM" id="SSF52025">
    <property type="entry name" value="PA domain"/>
    <property type="match status" value="1"/>
</dbReference>
<feature type="compositionally biased region" description="Polar residues" evidence="9">
    <location>
        <begin position="393"/>
        <end position="404"/>
    </location>
</feature>
<dbReference type="SUPFAM" id="SSF57850">
    <property type="entry name" value="RING/U-box"/>
    <property type="match status" value="1"/>
</dbReference>
<feature type="domain" description="RING-type" evidence="11">
    <location>
        <begin position="293"/>
        <end position="334"/>
    </location>
</feature>
<gene>
    <name evidence="12" type="primary">DARS1</name>
</gene>
<evidence type="ECO:0000256" key="4">
    <source>
        <dbReference type="ARBA" id="ARBA00022771"/>
    </source>
</evidence>
<keyword evidence="7 10" id="KW-0472">Membrane</keyword>
<dbReference type="CDD" id="cd02122">
    <property type="entry name" value="PA_GRAIL_like"/>
    <property type="match status" value="1"/>
</dbReference>
<dbReference type="PANTHER" id="PTHR16200">
    <property type="entry name" value="RING ZINC FINGER"/>
    <property type="match status" value="1"/>
</dbReference>
<dbReference type="SMART" id="SM00184">
    <property type="entry name" value="RING"/>
    <property type="match status" value="1"/>
</dbReference>
<evidence type="ECO:0000256" key="3">
    <source>
        <dbReference type="ARBA" id="ARBA00022723"/>
    </source>
</evidence>
<proteinExistence type="predicted"/>
<dbReference type="FunCoup" id="A0A3P8ZXB2">
    <property type="interactions" value="74"/>
</dbReference>
<keyword evidence="6 10" id="KW-1133">Transmembrane helix</keyword>
<dbReference type="InterPro" id="IPR003137">
    <property type="entry name" value="PA_domain"/>
</dbReference>
<dbReference type="Gene3D" id="3.50.30.30">
    <property type="match status" value="1"/>
</dbReference>
<dbReference type="CDD" id="cd16802">
    <property type="entry name" value="RING-H2_RNF128-like"/>
    <property type="match status" value="1"/>
</dbReference>
<dbReference type="InterPro" id="IPR051073">
    <property type="entry name" value="ZNRF3_Arkadia_E3_ligases"/>
</dbReference>
<name>A0A3P8ZXB2_ESOLU</name>
<dbReference type="FunFam" id="3.50.30.30:FF:000003">
    <property type="entry name" value="E3 ubiquitin-protein ligase RNF128"/>
    <property type="match status" value="1"/>
</dbReference>
<feature type="region of interest" description="Disordered" evidence="9">
    <location>
        <begin position="346"/>
        <end position="436"/>
    </location>
</feature>
<feature type="compositionally biased region" description="Polar residues" evidence="9">
    <location>
        <begin position="374"/>
        <end position="385"/>
    </location>
</feature>
<dbReference type="GeneTree" id="ENSGT00940000158347"/>
<evidence type="ECO:0000256" key="1">
    <source>
        <dbReference type="ARBA" id="ARBA00004370"/>
    </source>
</evidence>
<reference evidence="12" key="3">
    <citation type="submission" date="2025-08" db="UniProtKB">
        <authorList>
            <consortium name="Ensembl"/>
        </authorList>
    </citation>
    <scope>IDENTIFICATION</scope>
</reference>
<keyword evidence="13" id="KW-1185">Reference proteome</keyword>
<dbReference type="AlphaFoldDB" id="A0A3P8ZXB2"/>
<dbReference type="InterPro" id="IPR001841">
    <property type="entry name" value="Znf_RING"/>
</dbReference>
<dbReference type="PROSITE" id="PS50089">
    <property type="entry name" value="ZF_RING_2"/>
    <property type="match status" value="1"/>
</dbReference>
<evidence type="ECO:0000259" key="11">
    <source>
        <dbReference type="PROSITE" id="PS50089"/>
    </source>
</evidence>
<dbReference type="FunFam" id="3.30.40.10:FF:000009">
    <property type="entry name" value="E3 ubiquitin-protein ligase RNF130"/>
    <property type="match status" value="1"/>
</dbReference>
<comment type="subcellular location">
    <subcellularLocation>
        <location evidence="1">Membrane</location>
    </subcellularLocation>
</comment>
<dbReference type="Proteomes" id="UP000265140">
    <property type="component" value="Chromosome 7"/>
</dbReference>
<evidence type="ECO:0000256" key="5">
    <source>
        <dbReference type="ARBA" id="ARBA00022833"/>
    </source>
</evidence>
<dbReference type="InterPro" id="IPR046450">
    <property type="entry name" value="PA_dom_sf"/>
</dbReference>
<evidence type="ECO:0000256" key="7">
    <source>
        <dbReference type="ARBA" id="ARBA00023136"/>
    </source>
</evidence>
<protein>
    <recommendedName>
        <fullName evidence="11">RING-type domain-containing protein</fullName>
    </recommendedName>
</protein>
<dbReference type="GO" id="GO:0008270">
    <property type="term" value="F:zinc ion binding"/>
    <property type="evidence" value="ECO:0007669"/>
    <property type="project" value="UniProtKB-KW"/>
</dbReference>
<dbReference type="InterPro" id="IPR013083">
    <property type="entry name" value="Znf_RING/FYVE/PHD"/>
</dbReference>
<dbReference type="GO" id="GO:0016020">
    <property type="term" value="C:membrane"/>
    <property type="evidence" value="ECO:0007669"/>
    <property type="project" value="UniProtKB-SubCell"/>
</dbReference>
<evidence type="ECO:0000313" key="12">
    <source>
        <dbReference type="Ensembl" id="ENSELUP00000033124.3"/>
    </source>
</evidence>
<evidence type="ECO:0000256" key="10">
    <source>
        <dbReference type="SAM" id="Phobius"/>
    </source>
</evidence>
<dbReference type="Ensembl" id="ENSELUT00000001469.3">
    <property type="protein sequence ID" value="ENSELUP00000033124.3"/>
    <property type="gene ID" value="ENSELUG00000000403.3"/>
</dbReference>
<feature type="transmembrane region" description="Helical" evidence="10">
    <location>
        <begin position="222"/>
        <end position="244"/>
    </location>
</feature>
<evidence type="ECO:0000256" key="6">
    <source>
        <dbReference type="ARBA" id="ARBA00022989"/>
    </source>
</evidence>
<keyword evidence="2 10" id="KW-0812">Transmembrane</keyword>
<reference evidence="12" key="4">
    <citation type="submission" date="2025-09" db="UniProtKB">
        <authorList>
            <consortium name="Ensembl"/>
        </authorList>
    </citation>
    <scope>IDENTIFICATION</scope>
</reference>
<dbReference type="InParanoid" id="A0A3P8ZXB2"/>
<evidence type="ECO:0000256" key="2">
    <source>
        <dbReference type="ARBA" id="ARBA00022692"/>
    </source>
</evidence>
<keyword evidence="4 8" id="KW-0863">Zinc-finger</keyword>
<reference evidence="12" key="2">
    <citation type="submission" date="2020-02" db="EMBL/GenBank/DDBJ databases">
        <title>Esox lucius (northern pike) genome, fEsoLuc1, primary haplotype.</title>
        <authorList>
            <person name="Myers G."/>
            <person name="Karagic N."/>
            <person name="Meyer A."/>
            <person name="Pippel M."/>
            <person name="Reichard M."/>
            <person name="Winkler S."/>
            <person name="Tracey A."/>
            <person name="Sims Y."/>
            <person name="Howe K."/>
            <person name="Rhie A."/>
            <person name="Formenti G."/>
            <person name="Durbin R."/>
            <person name="Fedrigo O."/>
            <person name="Jarvis E.D."/>
        </authorList>
    </citation>
    <scope>NUCLEOTIDE SEQUENCE [LARGE SCALE GENOMIC DNA]</scope>
</reference>
<keyword evidence="3" id="KW-0479">Metal-binding</keyword>
<sequence>MFVVSGCQQLCFSKSLIAVVLSSVQRGEKQVTSVVHRIMEPLAERYLFSWLFVASSLQVSSLHFAEATYICTAYLNVSFIDPVNNETIWQVESGVYGQDSPKVSVIGDVYVADPVYSCKSDTLYDVPSRSKGWIALIQRGHECTFSEKINVAARNGAIAAVIFNNIGTNNVIQMSHPGTGDMVAIMIGNRQGMEIVELIKQGIPVSMAIDVGQQQGPWLSHYSVFFVSISFFVVTAATVGYFIFYSARRLNIVRLQNRKQKQLKAEAKKAIGRLQVRMVKHGDEETGPDADTCAVCIDAYKSGDVLTILTCNHFFHKTCIEPWLLEHRTCPMCKCDILKALGVEQPEEGPSPQVIMLPPETRPFPRIPEDAHSETASSGYASVQSTEDHSSPTDESNMYESLGNQPDPGSIQVDIQPHYDNLGFECDSQNHREPRT</sequence>
<dbReference type="Gene3D" id="3.30.40.10">
    <property type="entry name" value="Zinc/RING finger domain, C3HC4 (zinc finger)"/>
    <property type="match status" value="1"/>
</dbReference>
<evidence type="ECO:0000256" key="9">
    <source>
        <dbReference type="SAM" id="MobiDB-lite"/>
    </source>
</evidence>
<dbReference type="Pfam" id="PF02225">
    <property type="entry name" value="PA"/>
    <property type="match status" value="1"/>
</dbReference>